<dbReference type="EMBL" id="CP014672">
    <property type="protein sequence ID" value="ANW98163.1"/>
    <property type="molecule type" value="Genomic_DNA"/>
</dbReference>
<keyword evidence="1" id="KW-0472">Membrane</keyword>
<evidence type="ECO:0000313" key="2">
    <source>
        <dbReference type="EMBL" id="ANW98163.1"/>
    </source>
</evidence>
<sequence length="76" mass="8640">MPGAEMAQYGIGFFAIAGLIYVITKFLDKRKDTELTEVIEDNTKVVEKVISVLQAIQLSLTRQEVQIDELLDRARR</sequence>
<gene>
    <name evidence="2" type="ORF">CSTERTH_03460</name>
</gene>
<name>A0A1B1YBM5_THEST</name>
<dbReference type="OrthoDB" id="2084708at2"/>
<dbReference type="RefSeq" id="WP_015484909.1">
    <property type="nucleotide sequence ID" value="NZ_CP014672.1"/>
</dbReference>
<reference evidence="2 3" key="1">
    <citation type="submission" date="2016-02" db="EMBL/GenBank/DDBJ databases">
        <title>Comparison of Clostridium stercorarium subspecies using comparative genomics and transcriptomics.</title>
        <authorList>
            <person name="Schellenberg J."/>
            <person name="Thallinger G."/>
            <person name="Levin D.B."/>
            <person name="Zhang X."/>
            <person name="Alvare G."/>
            <person name="Fristensky B."/>
            <person name="Sparling R."/>
        </authorList>
    </citation>
    <scope>NUCLEOTIDE SEQUENCE [LARGE SCALE GENOMIC DNA]</scope>
    <source>
        <strain evidence="2 3">DSM 2910</strain>
    </source>
</reference>
<evidence type="ECO:0000313" key="3">
    <source>
        <dbReference type="Proteomes" id="UP000092971"/>
    </source>
</evidence>
<evidence type="ECO:0000256" key="1">
    <source>
        <dbReference type="SAM" id="Phobius"/>
    </source>
</evidence>
<feature type="transmembrane region" description="Helical" evidence="1">
    <location>
        <begin position="6"/>
        <end position="24"/>
    </location>
</feature>
<dbReference type="Proteomes" id="UP000092971">
    <property type="component" value="Chromosome"/>
</dbReference>
<keyword evidence="1" id="KW-1133">Transmembrane helix</keyword>
<accession>A0A1B1YBM5</accession>
<protein>
    <recommendedName>
        <fullName evidence="4">Holin</fullName>
    </recommendedName>
</protein>
<proteinExistence type="predicted"/>
<dbReference type="AlphaFoldDB" id="A0A1B1YBM5"/>
<evidence type="ECO:0008006" key="4">
    <source>
        <dbReference type="Google" id="ProtNLM"/>
    </source>
</evidence>
<keyword evidence="1" id="KW-0812">Transmembrane</keyword>
<organism evidence="2 3">
    <name type="scientific">Thermoclostridium stercorarium subsp. thermolacticum DSM 2910</name>
    <dbReference type="NCBI Taxonomy" id="1121336"/>
    <lineage>
        <taxon>Bacteria</taxon>
        <taxon>Bacillati</taxon>
        <taxon>Bacillota</taxon>
        <taxon>Clostridia</taxon>
        <taxon>Eubacteriales</taxon>
        <taxon>Oscillospiraceae</taxon>
        <taxon>Thermoclostridium</taxon>
    </lineage>
</organism>